<name>L7JT69_TRAHO</name>
<dbReference type="Proteomes" id="UP000011185">
    <property type="component" value="Unassembled WGS sequence"/>
</dbReference>
<evidence type="ECO:0000313" key="3">
    <source>
        <dbReference type="Proteomes" id="UP000011185"/>
    </source>
</evidence>
<dbReference type="InParanoid" id="L7JT69"/>
<keyword evidence="1" id="KW-0175">Coiled coil</keyword>
<organism evidence="2 3">
    <name type="scientific">Trachipleistophora hominis</name>
    <name type="common">Microsporidian parasite</name>
    <dbReference type="NCBI Taxonomy" id="72359"/>
    <lineage>
        <taxon>Eukaryota</taxon>
        <taxon>Fungi</taxon>
        <taxon>Fungi incertae sedis</taxon>
        <taxon>Microsporidia</taxon>
        <taxon>Pleistophoridae</taxon>
        <taxon>Trachipleistophora</taxon>
    </lineage>
</organism>
<proteinExistence type="predicted"/>
<dbReference type="EMBL" id="JH994037">
    <property type="protein sequence ID" value="ELQ74520.1"/>
    <property type="molecule type" value="Genomic_DNA"/>
</dbReference>
<reference evidence="2 3" key="1">
    <citation type="journal article" date="2012" name="PLoS Pathog.">
        <title>The genome of the obligate intracellular parasite Trachipleistophora hominis: new insights into microsporidian genome dynamics and reductive evolution.</title>
        <authorList>
            <person name="Heinz E."/>
            <person name="Williams T.A."/>
            <person name="Nakjang S."/>
            <person name="Noel C.J."/>
            <person name="Swan D.C."/>
            <person name="Goldberg A.V."/>
            <person name="Harris S.R."/>
            <person name="Weinmaier T."/>
            <person name="Markert S."/>
            <person name="Becher D."/>
            <person name="Bernhardt J."/>
            <person name="Dagan T."/>
            <person name="Hacker C."/>
            <person name="Lucocq J.M."/>
            <person name="Schweder T."/>
            <person name="Rattei T."/>
            <person name="Hall N."/>
            <person name="Hirt R.P."/>
            <person name="Embley T.M."/>
        </authorList>
    </citation>
    <scope>NUCLEOTIDE SEQUENCE [LARGE SCALE GENOMIC DNA]</scope>
</reference>
<feature type="coiled-coil region" evidence="1">
    <location>
        <begin position="107"/>
        <end position="134"/>
    </location>
</feature>
<dbReference type="HOGENOM" id="CLU_978481_0_0_1"/>
<evidence type="ECO:0000313" key="2">
    <source>
        <dbReference type="EMBL" id="ELQ74520.1"/>
    </source>
</evidence>
<accession>L7JT69</accession>
<keyword evidence="3" id="KW-1185">Reference proteome</keyword>
<dbReference type="AlphaFoldDB" id="L7JT69"/>
<feature type="non-terminal residue" evidence="2">
    <location>
        <position position="1"/>
    </location>
</feature>
<protein>
    <submittedName>
        <fullName evidence="2">Uncharacterized protein</fullName>
    </submittedName>
</protein>
<dbReference type="VEuPathDB" id="MicrosporidiaDB:THOM_2564"/>
<gene>
    <name evidence="2" type="ORF">THOM_2564</name>
</gene>
<evidence type="ECO:0000256" key="1">
    <source>
        <dbReference type="SAM" id="Coils"/>
    </source>
</evidence>
<sequence length="285" mass="32616">VDMQALILYIDDFYRACRVTSSLCKYALDAVSLCMRPEYGDLGSVLSDSPTSLFVELEKLKAAGRGSTPACALRRPDEFIRWSERLSDLRRLFVGYLTTKSGRFRGVVEMCKIGKEVEEDIEKLEKEYNAYLDSQEGSFMSSLRSWGLVGGRKPLFIRSVPMVDVYMAWTEKFMEKVDSLMARGDSAIIALMQNLKENGGVLPPDLVERRKQFWEWRKRTKKDEKPLKVPIGNLLLDFRSGDSSALELERERTFMSIREAILERLLGCWLNSSLYGADRSLCNLQ</sequence>